<feature type="coiled-coil region" evidence="6">
    <location>
        <begin position="8"/>
        <end position="72"/>
    </location>
</feature>
<evidence type="ECO:0000313" key="8">
    <source>
        <dbReference type="Proteomes" id="UP001176940"/>
    </source>
</evidence>
<dbReference type="Proteomes" id="UP001176940">
    <property type="component" value="Unassembled WGS sequence"/>
</dbReference>
<dbReference type="EMBL" id="CAUEEQ010019275">
    <property type="protein sequence ID" value="CAJ0941767.1"/>
    <property type="molecule type" value="Genomic_DNA"/>
</dbReference>
<dbReference type="Pfam" id="PF03398">
    <property type="entry name" value="Ist1"/>
    <property type="match status" value="1"/>
</dbReference>
<reference evidence="7" key="1">
    <citation type="submission" date="2023-07" db="EMBL/GenBank/DDBJ databases">
        <authorList>
            <person name="Stuckert A."/>
        </authorList>
    </citation>
    <scope>NUCLEOTIDE SEQUENCE</scope>
</reference>
<keyword evidence="6" id="KW-0175">Coiled coil</keyword>
<protein>
    <recommendedName>
        <fullName evidence="2">IST1 homolog</fullName>
    </recommendedName>
    <alternativeName>
        <fullName evidence="3">Charged multivesicular body protein 8</fullName>
    </alternativeName>
</protein>
<gene>
    <name evidence="7" type="ORF">RIMI_LOCUS9337223</name>
</gene>
<comment type="similarity">
    <text evidence="1">Belongs to the IST1 family.</text>
</comment>
<dbReference type="Gene3D" id="1.20.1260.60">
    <property type="entry name" value="Vacuolar protein sorting-associated protein Ist1"/>
    <property type="match status" value="1"/>
</dbReference>
<sequence>MFGTKFKAQNLSASLKNVNSQIEKVKENKSKTEEQTKKEIVQHLEAKRESRARIAMEKVIQQENQIEALELVQICCDTLSKKFGLIQSMDSLDPTLSEAVSTVIWAAPHLETEVPELKKVVQQLCLRYSKEYGNLCRVNNLKTVNPKVIELLTTEKTSIVTINRHLANIAKEFGIDKGDFTYGSSGSEASFDSFTQPTSSCPYPQSNEHFPDAEKIYKDVVGDSPSEAHGMPWSAEHETPGNSVDKECMKPAQELTLLPTISL</sequence>
<comment type="caution">
    <text evidence="7">The sequence shown here is derived from an EMBL/GenBank/DDBJ whole genome shotgun (WGS) entry which is preliminary data.</text>
</comment>
<evidence type="ECO:0000256" key="1">
    <source>
        <dbReference type="ARBA" id="ARBA00005536"/>
    </source>
</evidence>
<comment type="subunit">
    <text evidence="5">Interacts with CHMP1A, CHMP1B, VPS4A and VTA1. Interacts with SPAST, STAMBP, and USP8. May interact with VPS37B. May associate with the ESCRT-I complex. Interacts with MITD1, in competition with VSP4. Interacts with SPART (via MIT domain); leading to the recruitment of SPART to midbodies. Interacts with SPAST.</text>
</comment>
<evidence type="ECO:0000256" key="4">
    <source>
        <dbReference type="ARBA" id="ARBA00046124"/>
    </source>
</evidence>
<evidence type="ECO:0000256" key="5">
    <source>
        <dbReference type="ARBA" id="ARBA00046920"/>
    </source>
</evidence>
<name>A0ABN9LHN7_9NEOB</name>
<dbReference type="PANTHER" id="PTHR12161">
    <property type="entry name" value="IST1 FAMILY MEMBER"/>
    <property type="match status" value="1"/>
</dbReference>
<comment type="function">
    <text evidence="4">ESCRT-III-like protein involved in cytokinesis, nuclear envelope reassembly and endosomal tubulation. Is required for efficient abscission during cytokinesis. Involved in recruiting VPS4A and/or VPS4B to the midbody of dividing cells. During late anaphase, involved in nuclear envelope reassembly and mitotic spindle disassembly together with the ESCRT-III complex: IST1 acts by mediating the recruitment of SPAST to the nuclear membrane, leading to microtubule severing. Recruited to the reforming nuclear envelope (NE) during anaphase by LEMD2. Regulates early endosomal tubulation together with the ESCRT-III complex by mediating the recruitment of SPAST.</text>
</comment>
<evidence type="ECO:0000256" key="3">
    <source>
        <dbReference type="ARBA" id="ARBA00032374"/>
    </source>
</evidence>
<dbReference type="InterPro" id="IPR005061">
    <property type="entry name" value="Ist1"/>
</dbReference>
<dbReference type="PANTHER" id="PTHR12161:SF5">
    <property type="entry name" value="IST1 HOMOLOG"/>
    <property type="match status" value="1"/>
</dbReference>
<evidence type="ECO:0000313" key="7">
    <source>
        <dbReference type="EMBL" id="CAJ0941767.1"/>
    </source>
</evidence>
<organism evidence="7 8">
    <name type="scientific">Ranitomeya imitator</name>
    <name type="common">mimic poison frog</name>
    <dbReference type="NCBI Taxonomy" id="111125"/>
    <lineage>
        <taxon>Eukaryota</taxon>
        <taxon>Metazoa</taxon>
        <taxon>Chordata</taxon>
        <taxon>Craniata</taxon>
        <taxon>Vertebrata</taxon>
        <taxon>Euteleostomi</taxon>
        <taxon>Amphibia</taxon>
        <taxon>Batrachia</taxon>
        <taxon>Anura</taxon>
        <taxon>Neobatrachia</taxon>
        <taxon>Hyloidea</taxon>
        <taxon>Dendrobatidae</taxon>
        <taxon>Dendrobatinae</taxon>
        <taxon>Ranitomeya</taxon>
    </lineage>
</organism>
<keyword evidence="8" id="KW-1185">Reference proteome</keyword>
<evidence type="ECO:0000256" key="6">
    <source>
        <dbReference type="SAM" id="Coils"/>
    </source>
</evidence>
<evidence type="ECO:0000256" key="2">
    <source>
        <dbReference type="ARBA" id="ARBA00014513"/>
    </source>
</evidence>
<dbReference type="InterPro" id="IPR042277">
    <property type="entry name" value="IST1-like"/>
</dbReference>
<accession>A0ABN9LHN7</accession>
<proteinExistence type="inferred from homology"/>